<proteinExistence type="predicted"/>
<organism evidence="1 2">
    <name type="scientific">Meloidogyne enterolobii</name>
    <name type="common">Root-knot nematode worm</name>
    <name type="synonym">Meloidogyne mayaguensis</name>
    <dbReference type="NCBI Taxonomy" id="390850"/>
    <lineage>
        <taxon>Eukaryota</taxon>
        <taxon>Metazoa</taxon>
        <taxon>Ecdysozoa</taxon>
        <taxon>Nematoda</taxon>
        <taxon>Chromadorea</taxon>
        <taxon>Rhabditida</taxon>
        <taxon>Tylenchina</taxon>
        <taxon>Tylenchomorpha</taxon>
        <taxon>Tylenchoidea</taxon>
        <taxon>Meloidogynidae</taxon>
        <taxon>Meloidogyninae</taxon>
        <taxon>Meloidogyne</taxon>
    </lineage>
</organism>
<accession>A0ACB0XQ93</accession>
<evidence type="ECO:0000313" key="1">
    <source>
        <dbReference type="EMBL" id="CAK5012440.1"/>
    </source>
</evidence>
<protein>
    <submittedName>
        <fullName evidence="1">Uncharacterized protein</fullName>
    </submittedName>
</protein>
<dbReference type="EMBL" id="CAVMJV010000002">
    <property type="protein sequence ID" value="CAK5012440.1"/>
    <property type="molecule type" value="Genomic_DNA"/>
</dbReference>
<name>A0ACB0XQ93_MELEN</name>
<evidence type="ECO:0000313" key="2">
    <source>
        <dbReference type="Proteomes" id="UP001497535"/>
    </source>
</evidence>
<gene>
    <name evidence="1" type="ORF">MENTE1834_LOCUS2121</name>
</gene>
<comment type="caution">
    <text evidence="1">The sequence shown here is derived from an EMBL/GenBank/DDBJ whole genome shotgun (WGS) entry which is preliminary data.</text>
</comment>
<keyword evidence="2" id="KW-1185">Reference proteome</keyword>
<dbReference type="Proteomes" id="UP001497535">
    <property type="component" value="Unassembled WGS sequence"/>
</dbReference>
<sequence length="70" mass="8149">MFSAAAVRNFNFKIRNSHSTIACMYQGSGRPDSREKRIFNVFGVRISNSRKRESIFRSVRPLISIRDRGR</sequence>
<reference evidence="1" key="1">
    <citation type="submission" date="2023-11" db="EMBL/GenBank/DDBJ databases">
        <authorList>
            <person name="Poullet M."/>
        </authorList>
    </citation>
    <scope>NUCLEOTIDE SEQUENCE</scope>
    <source>
        <strain evidence="1">E1834</strain>
    </source>
</reference>